<accession>A0A2T5V1E8</accession>
<dbReference type="Gene3D" id="3.30.70.100">
    <property type="match status" value="1"/>
</dbReference>
<proteinExistence type="predicted"/>
<sequence>MSLYQICYRSRIKPDVVAGDIEDEIAHTINRLRRMNALNGVTGALILTDTHVFQLIEGQAEQVDVSLQCAASDPRHERVEILSRKAVEYRLFHDSWLYFADLRMDHGRELPSELSMIMPRPETANAADILALMAHIAGDLAEAQLTNRLLQI</sequence>
<dbReference type="OrthoDB" id="196105at2"/>
<gene>
    <name evidence="2" type="ORF">C8N35_11027</name>
</gene>
<dbReference type="InterPro" id="IPR007024">
    <property type="entry name" value="BLUF_domain"/>
</dbReference>
<dbReference type="Pfam" id="PF04940">
    <property type="entry name" value="BLUF"/>
    <property type="match status" value="1"/>
</dbReference>
<dbReference type="GO" id="GO:0009882">
    <property type="term" value="F:blue light photoreceptor activity"/>
    <property type="evidence" value="ECO:0007669"/>
    <property type="project" value="InterPro"/>
</dbReference>
<dbReference type="RefSeq" id="WP_107991433.1">
    <property type="nucleotide sequence ID" value="NZ_QAYG01000010.1"/>
</dbReference>
<dbReference type="EMBL" id="QAYG01000010">
    <property type="protein sequence ID" value="PTW57548.1"/>
    <property type="molecule type" value="Genomic_DNA"/>
</dbReference>
<reference evidence="2 3" key="1">
    <citation type="submission" date="2018-04" db="EMBL/GenBank/DDBJ databases">
        <title>Genomic Encyclopedia of Archaeal and Bacterial Type Strains, Phase II (KMG-II): from individual species to whole genera.</title>
        <authorList>
            <person name="Goeker M."/>
        </authorList>
    </citation>
    <scope>NUCLEOTIDE SEQUENCE [LARGE SCALE GENOMIC DNA]</scope>
    <source>
        <strain evidence="2 3">DSM 23382</strain>
    </source>
</reference>
<evidence type="ECO:0000259" key="1">
    <source>
        <dbReference type="PROSITE" id="PS50925"/>
    </source>
</evidence>
<comment type="caution">
    <text evidence="2">The sequence shown here is derived from an EMBL/GenBank/DDBJ whole genome shotgun (WGS) entry which is preliminary data.</text>
</comment>
<dbReference type="SMART" id="SM01034">
    <property type="entry name" value="BLUF"/>
    <property type="match status" value="1"/>
</dbReference>
<name>A0A2T5V1E8_9HYPH</name>
<dbReference type="GO" id="GO:0071949">
    <property type="term" value="F:FAD binding"/>
    <property type="evidence" value="ECO:0007669"/>
    <property type="project" value="InterPro"/>
</dbReference>
<evidence type="ECO:0000313" key="3">
    <source>
        <dbReference type="Proteomes" id="UP000244081"/>
    </source>
</evidence>
<feature type="domain" description="BLUF" evidence="1">
    <location>
        <begin position="3"/>
        <end position="99"/>
    </location>
</feature>
<dbReference type="Proteomes" id="UP000244081">
    <property type="component" value="Unassembled WGS sequence"/>
</dbReference>
<dbReference type="InterPro" id="IPR036046">
    <property type="entry name" value="Acylphosphatase-like_dom_sf"/>
</dbReference>
<keyword evidence="3" id="KW-1185">Reference proteome</keyword>
<evidence type="ECO:0000313" key="2">
    <source>
        <dbReference type="EMBL" id="PTW57548.1"/>
    </source>
</evidence>
<dbReference type="PROSITE" id="PS50925">
    <property type="entry name" value="BLUF"/>
    <property type="match status" value="1"/>
</dbReference>
<organism evidence="2 3">
    <name type="scientific">Breoghania corrubedonensis</name>
    <dbReference type="NCBI Taxonomy" id="665038"/>
    <lineage>
        <taxon>Bacteria</taxon>
        <taxon>Pseudomonadati</taxon>
        <taxon>Pseudomonadota</taxon>
        <taxon>Alphaproteobacteria</taxon>
        <taxon>Hyphomicrobiales</taxon>
        <taxon>Stappiaceae</taxon>
        <taxon>Breoghania</taxon>
    </lineage>
</organism>
<dbReference type="AlphaFoldDB" id="A0A2T5V1E8"/>
<protein>
    <submittedName>
        <fullName evidence="2">FAD-dependent sensor of blue light</fullName>
    </submittedName>
</protein>
<dbReference type="SUPFAM" id="SSF54975">
    <property type="entry name" value="Acylphosphatase/BLUF domain-like"/>
    <property type="match status" value="1"/>
</dbReference>